<evidence type="ECO:0000313" key="8">
    <source>
        <dbReference type="EMBL" id="KAF4307878.1"/>
    </source>
</evidence>
<keyword evidence="9" id="KW-1185">Reference proteome</keyword>
<keyword evidence="7" id="KW-0732">Signal</keyword>
<dbReference type="InterPro" id="IPR001563">
    <property type="entry name" value="Peptidase_S10"/>
</dbReference>
<dbReference type="Pfam" id="PF00450">
    <property type="entry name" value="Peptidase_S10"/>
    <property type="match status" value="1"/>
</dbReference>
<sequence length="472" mass="52274">MPTILAIAVLLLLLLLCSVRLATGRPTTQEPLVSGKKWAMHEQDNRTCNAGSRTFTGTVNVATGKTLSFWFVESRQAPEDRPVLVWLSGGPGASSLIGLFAEIGPCTLDRDDTQTSLNPDSWSNHANLLFVDQPAGVGFSTIDDESLMPGELDDASPDFSTLMSTFFTLMFPQYASNGVIFAGESHGGRYVPRYVYDIARAKRTTLGQHLLPFEVLGIILVDALVGAKYQTTSQYDLFCTDSPSSEYLRFNESVCEAMAAATPECERLFELCEVTLDPYSCKAAGDFCDNEVGKYFTAEYMSGRRSPYDGTNPGGGSLNTYLNKPEIQKLLGFERPVNYSDINYALNEKWTRNPIITVPSTSEVVHLLDKENANVLVLNGQFDVADNVPGTVRFYDGLGWHGQAGYRARNLEEWYWKDSFGEVRKGGTRKGFRNLQFFSINGAGHQSPGDQKGAVRSVFERWLADIQKRTIR</sequence>
<evidence type="ECO:0000256" key="3">
    <source>
        <dbReference type="ARBA" id="ARBA00022645"/>
    </source>
</evidence>
<keyword evidence="6" id="KW-0325">Glycoprotein</keyword>
<dbReference type="PANTHER" id="PTHR11802">
    <property type="entry name" value="SERINE PROTEASE FAMILY S10 SERINE CARBOXYPEPTIDASE"/>
    <property type="match status" value="1"/>
</dbReference>
<evidence type="ECO:0000256" key="4">
    <source>
        <dbReference type="ARBA" id="ARBA00022670"/>
    </source>
</evidence>
<dbReference type="Proteomes" id="UP000572817">
    <property type="component" value="Unassembled WGS sequence"/>
</dbReference>
<evidence type="ECO:0000256" key="1">
    <source>
        <dbReference type="ARBA" id="ARBA00009431"/>
    </source>
</evidence>
<evidence type="ECO:0000256" key="2">
    <source>
        <dbReference type="ARBA" id="ARBA00012446"/>
    </source>
</evidence>
<dbReference type="EC" id="3.4.16.5" evidence="2"/>
<evidence type="ECO:0000313" key="9">
    <source>
        <dbReference type="Proteomes" id="UP000572817"/>
    </source>
</evidence>
<accession>A0A8H4IZD0</accession>
<dbReference type="EMBL" id="WWBZ02000022">
    <property type="protein sequence ID" value="KAF4307878.1"/>
    <property type="molecule type" value="Genomic_DNA"/>
</dbReference>
<comment type="caution">
    <text evidence="8">The sequence shown here is derived from an EMBL/GenBank/DDBJ whole genome shotgun (WGS) entry which is preliminary data.</text>
</comment>
<dbReference type="GO" id="GO:0004185">
    <property type="term" value="F:serine-type carboxypeptidase activity"/>
    <property type="evidence" value="ECO:0007669"/>
    <property type="project" value="UniProtKB-EC"/>
</dbReference>
<dbReference type="GO" id="GO:0000324">
    <property type="term" value="C:fungal-type vacuole"/>
    <property type="evidence" value="ECO:0007669"/>
    <property type="project" value="TreeGrafter"/>
</dbReference>
<keyword evidence="5" id="KW-0378">Hydrolase</keyword>
<keyword evidence="3" id="KW-0121">Carboxypeptidase</keyword>
<dbReference type="GO" id="GO:0006508">
    <property type="term" value="P:proteolysis"/>
    <property type="evidence" value="ECO:0007669"/>
    <property type="project" value="UniProtKB-KW"/>
</dbReference>
<feature type="signal peptide" evidence="7">
    <location>
        <begin position="1"/>
        <end position="24"/>
    </location>
</feature>
<feature type="chain" id="PRO_5034214840" description="carboxypeptidase C" evidence="7">
    <location>
        <begin position="25"/>
        <end position="472"/>
    </location>
</feature>
<evidence type="ECO:0000256" key="5">
    <source>
        <dbReference type="ARBA" id="ARBA00022801"/>
    </source>
</evidence>
<dbReference type="Gene3D" id="1.10.287.410">
    <property type="match status" value="1"/>
</dbReference>
<dbReference type="AlphaFoldDB" id="A0A8H4IZD0"/>
<protein>
    <recommendedName>
        <fullName evidence="2">carboxypeptidase C</fullName>
        <ecNumber evidence="2">3.4.16.5</ecNumber>
    </recommendedName>
</protein>
<organism evidence="8 9">
    <name type="scientific">Botryosphaeria dothidea</name>
    <dbReference type="NCBI Taxonomy" id="55169"/>
    <lineage>
        <taxon>Eukaryota</taxon>
        <taxon>Fungi</taxon>
        <taxon>Dikarya</taxon>
        <taxon>Ascomycota</taxon>
        <taxon>Pezizomycotina</taxon>
        <taxon>Dothideomycetes</taxon>
        <taxon>Dothideomycetes incertae sedis</taxon>
        <taxon>Botryosphaeriales</taxon>
        <taxon>Botryosphaeriaceae</taxon>
        <taxon>Botryosphaeria</taxon>
    </lineage>
</organism>
<reference evidence="8" key="1">
    <citation type="submission" date="2020-04" db="EMBL/GenBank/DDBJ databases">
        <title>Genome Assembly and Annotation of Botryosphaeria dothidea sdau 11-99, a Latent Pathogen of Apple Fruit Ring Rot in China.</title>
        <authorList>
            <person name="Yu C."/>
            <person name="Diao Y."/>
            <person name="Lu Q."/>
            <person name="Zhao J."/>
            <person name="Cui S."/>
            <person name="Peng C."/>
            <person name="He B."/>
            <person name="Liu H."/>
        </authorList>
    </citation>
    <scope>NUCLEOTIDE SEQUENCE [LARGE SCALE GENOMIC DNA]</scope>
    <source>
        <strain evidence="8">Sdau11-99</strain>
    </source>
</reference>
<keyword evidence="4" id="KW-0645">Protease</keyword>
<evidence type="ECO:0000256" key="7">
    <source>
        <dbReference type="SAM" id="SignalP"/>
    </source>
</evidence>
<dbReference type="OrthoDB" id="443318at2759"/>
<dbReference type="PANTHER" id="PTHR11802:SF113">
    <property type="entry name" value="SERINE CARBOXYPEPTIDASE CTSA-4.1"/>
    <property type="match status" value="1"/>
</dbReference>
<evidence type="ECO:0000256" key="6">
    <source>
        <dbReference type="ARBA" id="ARBA00023180"/>
    </source>
</evidence>
<proteinExistence type="inferred from homology"/>
<gene>
    <name evidence="8" type="ORF">GTA08_BOTSDO04321</name>
</gene>
<dbReference type="InterPro" id="IPR029058">
    <property type="entry name" value="AB_hydrolase_fold"/>
</dbReference>
<comment type="similarity">
    <text evidence="1">Belongs to the peptidase S10 family.</text>
</comment>
<dbReference type="Gene3D" id="3.40.50.1820">
    <property type="entry name" value="alpha/beta hydrolase"/>
    <property type="match status" value="1"/>
</dbReference>
<dbReference type="SUPFAM" id="SSF53474">
    <property type="entry name" value="alpha/beta-Hydrolases"/>
    <property type="match status" value="1"/>
</dbReference>
<name>A0A8H4IZD0_9PEZI</name>
<dbReference type="PRINTS" id="PR00724">
    <property type="entry name" value="CRBOXYPTASEC"/>
</dbReference>